<evidence type="ECO:0000313" key="3">
    <source>
        <dbReference type="Proteomes" id="UP000251314"/>
    </source>
</evidence>
<dbReference type="EMBL" id="MJFZ01000016">
    <property type="protein sequence ID" value="RAW42410.1"/>
    <property type="molecule type" value="Genomic_DNA"/>
</dbReference>
<comment type="caution">
    <text evidence="2">The sequence shown here is derived from an EMBL/GenBank/DDBJ whole genome shotgun (WGS) entry which is preliminary data.</text>
</comment>
<evidence type="ECO:0000313" key="2">
    <source>
        <dbReference type="EMBL" id="RAW42410.1"/>
    </source>
</evidence>
<name>A0A329T0S0_9STRA</name>
<feature type="compositionally biased region" description="Basic and acidic residues" evidence="1">
    <location>
        <begin position="94"/>
        <end position="106"/>
    </location>
</feature>
<gene>
    <name evidence="2" type="ORF">PC110_g1411</name>
</gene>
<sequence length="160" mass="17045">MAGRRSFASMPLPLLQLLSRRERRVPAVAGGAAAASLLLLLCLDGFFLRPGFCFWGGVLSVRQGIAAASIEKARSLGICSWLGGAATDKAETELPRQNGRKIERKGASHGQVDSKAGREDEGLACGRQNESGGAGGGARATRPFRVWWRARAIELQQADL</sequence>
<evidence type="ECO:0000256" key="1">
    <source>
        <dbReference type="SAM" id="MobiDB-lite"/>
    </source>
</evidence>
<proteinExistence type="predicted"/>
<dbReference type="AlphaFoldDB" id="A0A329T0S0"/>
<keyword evidence="3" id="KW-1185">Reference proteome</keyword>
<reference evidence="2 3" key="1">
    <citation type="submission" date="2018-01" db="EMBL/GenBank/DDBJ databases">
        <title>Draft genome of the strawberry crown rot pathogen Phytophthora cactorum.</title>
        <authorList>
            <person name="Armitage A.D."/>
            <person name="Lysoe E."/>
            <person name="Nellist C.F."/>
            <person name="Harrison R.J."/>
            <person name="Brurberg M.B."/>
        </authorList>
    </citation>
    <scope>NUCLEOTIDE SEQUENCE [LARGE SCALE GENOMIC DNA]</scope>
    <source>
        <strain evidence="2 3">10300</strain>
    </source>
</reference>
<dbReference type="VEuPathDB" id="FungiDB:PC110_g1411"/>
<feature type="region of interest" description="Disordered" evidence="1">
    <location>
        <begin position="94"/>
        <end position="140"/>
    </location>
</feature>
<organism evidence="2 3">
    <name type="scientific">Phytophthora cactorum</name>
    <dbReference type="NCBI Taxonomy" id="29920"/>
    <lineage>
        <taxon>Eukaryota</taxon>
        <taxon>Sar</taxon>
        <taxon>Stramenopiles</taxon>
        <taxon>Oomycota</taxon>
        <taxon>Peronosporomycetes</taxon>
        <taxon>Peronosporales</taxon>
        <taxon>Peronosporaceae</taxon>
        <taxon>Phytophthora</taxon>
    </lineage>
</organism>
<dbReference type="Proteomes" id="UP000251314">
    <property type="component" value="Unassembled WGS sequence"/>
</dbReference>
<accession>A0A329T0S0</accession>
<protein>
    <submittedName>
        <fullName evidence="2">Uncharacterized protein</fullName>
    </submittedName>
</protein>